<reference evidence="2 3" key="1">
    <citation type="submission" date="2016-10" db="EMBL/GenBank/DDBJ databases">
        <authorList>
            <person name="de Groot N.N."/>
        </authorList>
    </citation>
    <scope>NUCLEOTIDE SEQUENCE [LARGE SCALE GENOMIC DNA]</scope>
    <source>
        <strain evidence="2 3">Nl7</strain>
    </source>
</reference>
<feature type="region of interest" description="Disordered" evidence="1">
    <location>
        <begin position="1"/>
        <end position="22"/>
    </location>
</feature>
<dbReference type="Proteomes" id="UP000183339">
    <property type="component" value="Unassembled WGS sequence"/>
</dbReference>
<organism evidence="2 3">
    <name type="scientific">Nitrosospira multiformis</name>
    <dbReference type="NCBI Taxonomy" id="1231"/>
    <lineage>
        <taxon>Bacteria</taxon>
        <taxon>Pseudomonadati</taxon>
        <taxon>Pseudomonadota</taxon>
        <taxon>Betaproteobacteria</taxon>
        <taxon>Nitrosomonadales</taxon>
        <taxon>Nitrosomonadaceae</taxon>
        <taxon>Nitrosospira</taxon>
    </lineage>
</organism>
<evidence type="ECO:0000313" key="2">
    <source>
        <dbReference type="EMBL" id="SET14151.1"/>
    </source>
</evidence>
<name>A0A1I0C4X4_9PROT</name>
<gene>
    <name evidence="2" type="ORF">SAMN05216412_103269</name>
</gene>
<proteinExistence type="predicted"/>
<dbReference type="AlphaFoldDB" id="A0A1I0C4X4"/>
<accession>A0A1I0C4X4</accession>
<protein>
    <submittedName>
        <fullName evidence="2">Uncharacterized protein</fullName>
    </submittedName>
</protein>
<sequence>MAFLLSRIRDEGPLDSQTFGTEKVGDDQGVEAGIYLFQGVEVMLWIK</sequence>
<dbReference type="EMBL" id="FOHI01000003">
    <property type="protein sequence ID" value="SET14151.1"/>
    <property type="molecule type" value="Genomic_DNA"/>
</dbReference>
<evidence type="ECO:0000313" key="3">
    <source>
        <dbReference type="Proteomes" id="UP000183339"/>
    </source>
</evidence>
<evidence type="ECO:0000256" key="1">
    <source>
        <dbReference type="SAM" id="MobiDB-lite"/>
    </source>
</evidence>